<gene>
    <name evidence="7" type="ORF">CGZ94_10585</name>
</gene>
<evidence type="ECO:0000256" key="2">
    <source>
        <dbReference type="ARBA" id="ARBA00008072"/>
    </source>
</evidence>
<keyword evidence="5" id="KW-0560">Oxidoreductase</keyword>
<evidence type="ECO:0000313" key="8">
    <source>
        <dbReference type="Proteomes" id="UP000215896"/>
    </source>
</evidence>
<dbReference type="InterPro" id="IPR013154">
    <property type="entry name" value="ADH-like_N"/>
</dbReference>
<dbReference type="Pfam" id="PF00107">
    <property type="entry name" value="ADH_zinc_N"/>
    <property type="match status" value="1"/>
</dbReference>
<dbReference type="EMBL" id="NMVO01000013">
    <property type="protein sequence ID" value="OYO13419.1"/>
    <property type="molecule type" value="Genomic_DNA"/>
</dbReference>
<dbReference type="InterPro" id="IPR045306">
    <property type="entry name" value="SDH-like"/>
</dbReference>
<name>A0A255GC10_9ACTN</name>
<accession>A0A255GC10</accession>
<dbReference type="OrthoDB" id="9797931at2"/>
<comment type="similarity">
    <text evidence="2">Belongs to the zinc-containing alcohol dehydrogenase family.</text>
</comment>
<dbReference type="Proteomes" id="UP000215896">
    <property type="component" value="Unassembled WGS sequence"/>
</dbReference>
<keyword evidence="4" id="KW-0862">Zinc</keyword>
<reference evidence="7 8" key="1">
    <citation type="submission" date="2017-07" db="EMBL/GenBank/DDBJ databases">
        <title>Draft whole genome sequences of clinical Proprionibacteriaceae strains.</title>
        <authorList>
            <person name="Bernier A.-M."/>
            <person name="Bernard K."/>
            <person name="Domingo M.-C."/>
        </authorList>
    </citation>
    <scope>NUCLEOTIDE SEQUENCE [LARGE SCALE GENOMIC DNA]</scope>
    <source>
        <strain evidence="7 8">NML 030167</strain>
    </source>
</reference>
<evidence type="ECO:0000313" key="7">
    <source>
        <dbReference type="EMBL" id="OYO13419.1"/>
    </source>
</evidence>
<protein>
    <submittedName>
        <fullName evidence="7">NAD(P)-dependent alcohol dehydrogenase</fullName>
    </submittedName>
</protein>
<comment type="cofactor">
    <cofactor evidence="1">
        <name>Zn(2+)</name>
        <dbReference type="ChEBI" id="CHEBI:29105"/>
    </cofactor>
</comment>
<dbReference type="PANTHER" id="PTHR43161">
    <property type="entry name" value="SORBITOL DEHYDROGENASE"/>
    <property type="match status" value="1"/>
</dbReference>
<dbReference type="SUPFAM" id="SSF51735">
    <property type="entry name" value="NAD(P)-binding Rossmann-fold domains"/>
    <property type="match status" value="1"/>
</dbReference>
<sequence length="336" mass="35104">MRASVLTAPRRLIIEERQVPEPGPGEVLLRVESAAVSGSDVNLWSRGRGTNTTLSGPVVLGRTASGRVVAVGEGVSPDRIGELVAIEPLLCCRRCAMCHAGRYNLCEQICFLGTPGHDGVFREYLTLAADFAHPVPEQLSADAAALIEPMSVGLAALRKAHVGAGSRVLITGAGPIGLTTVAVAKALGATDITVTDLSAGRLEQAAAVGATSVLDMTSMRSRMPETHFDAFIECSGSPAALRRGFPAIRPAGRVVLVGRGPEEVAIPMGLMQNHELTVIGSFRYANTFATAIDLAAAGMVDLDGLVGEHYGLDQVEESLDSTRHAAGLKSMVHPGR</sequence>
<dbReference type="GO" id="GO:0016616">
    <property type="term" value="F:oxidoreductase activity, acting on the CH-OH group of donors, NAD or NADP as acceptor"/>
    <property type="evidence" value="ECO:0007669"/>
    <property type="project" value="InterPro"/>
</dbReference>
<keyword evidence="3" id="KW-0479">Metal-binding</keyword>
<dbReference type="AlphaFoldDB" id="A0A255GC10"/>
<dbReference type="CDD" id="cd05285">
    <property type="entry name" value="sorbitol_DH"/>
    <property type="match status" value="1"/>
</dbReference>
<dbReference type="InterPro" id="IPR036291">
    <property type="entry name" value="NAD(P)-bd_dom_sf"/>
</dbReference>
<proteinExistence type="inferred from homology"/>
<dbReference type="InterPro" id="IPR013149">
    <property type="entry name" value="ADH-like_C"/>
</dbReference>
<organism evidence="7 8">
    <name type="scientific">Enemella evansiae</name>
    <dbReference type="NCBI Taxonomy" id="2016499"/>
    <lineage>
        <taxon>Bacteria</taxon>
        <taxon>Bacillati</taxon>
        <taxon>Actinomycetota</taxon>
        <taxon>Actinomycetes</taxon>
        <taxon>Propionibacteriales</taxon>
        <taxon>Propionibacteriaceae</taxon>
        <taxon>Enemella</taxon>
    </lineage>
</organism>
<dbReference type="InterPro" id="IPR011032">
    <property type="entry name" value="GroES-like_sf"/>
</dbReference>
<dbReference type="Pfam" id="PF08240">
    <property type="entry name" value="ADH_N"/>
    <property type="match status" value="1"/>
</dbReference>
<evidence type="ECO:0000259" key="6">
    <source>
        <dbReference type="SMART" id="SM00829"/>
    </source>
</evidence>
<dbReference type="Gene3D" id="3.90.180.10">
    <property type="entry name" value="Medium-chain alcohol dehydrogenases, catalytic domain"/>
    <property type="match status" value="1"/>
</dbReference>
<evidence type="ECO:0000256" key="1">
    <source>
        <dbReference type="ARBA" id="ARBA00001947"/>
    </source>
</evidence>
<dbReference type="SMART" id="SM00829">
    <property type="entry name" value="PKS_ER"/>
    <property type="match status" value="1"/>
</dbReference>
<feature type="domain" description="Enoyl reductase (ER)" evidence="6">
    <location>
        <begin position="7"/>
        <end position="332"/>
    </location>
</feature>
<dbReference type="Gene3D" id="3.40.50.720">
    <property type="entry name" value="NAD(P)-binding Rossmann-like Domain"/>
    <property type="match status" value="1"/>
</dbReference>
<dbReference type="SUPFAM" id="SSF50129">
    <property type="entry name" value="GroES-like"/>
    <property type="match status" value="1"/>
</dbReference>
<keyword evidence="8" id="KW-1185">Reference proteome</keyword>
<dbReference type="GO" id="GO:0046872">
    <property type="term" value="F:metal ion binding"/>
    <property type="evidence" value="ECO:0007669"/>
    <property type="project" value="UniProtKB-KW"/>
</dbReference>
<evidence type="ECO:0000256" key="5">
    <source>
        <dbReference type="ARBA" id="ARBA00023002"/>
    </source>
</evidence>
<dbReference type="InterPro" id="IPR020843">
    <property type="entry name" value="ER"/>
</dbReference>
<evidence type="ECO:0000256" key="4">
    <source>
        <dbReference type="ARBA" id="ARBA00022833"/>
    </source>
</evidence>
<comment type="caution">
    <text evidence="7">The sequence shown here is derived from an EMBL/GenBank/DDBJ whole genome shotgun (WGS) entry which is preliminary data.</text>
</comment>
<evidence type="ECO:0000256" key="3">
    <source>
        <dbReference type="ARBA" id="ARBA00022723"/>
    </source>
</evidence>
<dbReference type="PANTHER" id="PTHR43161:SF9">
    <property type="entry name" value="SORBITOL DEHYDROGENASE"/>
    <property type="match status" value="1"/>
</dbReference>